<evidence type="ECO:0000313" key="5">
    <source>
        <dbReference type="EMBL" id="MFC4359324.1"/>
    </source>
</evidence>
<protein>
    <submittedName>
        <fullName evidence="5">NAD-dependent epimerase/dehydratase family protein</fullName>
    </submittedName>
</protein>
<comment type="similarity">
    <text evidence="1">Belongs to the NAD(P)-dependent epimerase/dehydratase family.</text>
</comment>
<dbReference type="CDD" id="cd08946">
    <property type="entry name" value="SDR_e"/>
    <property type="match status" value="1"/>
</dbReference>
<proteinExistence type="inferred from homology"/>
<feature type="domain" description="NAD-dependent epimerase/dehydratase" evidence="4">
    <location>
        <begin position="4"/>
        <end position="172"/>
    </location>
</feature>
<reference evidence="5 6" key="1">
    <citation type="journal article" date="2019" name="Int. J. Syst. Evol. Microbiol.">
        <title>The Global Catalogue of Microorganisms (GCM) 10K type strain sequencing project: providing services to taxonomists for standard genome sequencing and annotation.</title>
        <authorList>
            <consortium name="The Broad Institute Genomics Platform"/>
            <consortium name="The Broad Institute Genome Sequencing Center for Infectious Disease"/>
            <person name="Wu L."/>
            <person name="Ma J."/>
        </authorList>
    </citation>
    <scope>NUCLEOTIDE SEQUENCE [LARGE SCALE GENOMIC DNA]</scope>
    <source>
        <strain evidence="5 6">CGMCC 1.12553</strain>
    </source>
</reference>
<gene>
    <name evidence="5" type="ORF">ACFO0N_15375</name>
</gene>
<dbReference type="EMBL" id="JBHSDS010000008">
    <property type="protein sequence ID" value="MFC4359324.1"/>
    <property type="molecule type" value="Genomic_DNA"/>
</dbReference>
<keyword evidence="2" id="KW-0560">Oxidoreductase</keyword>
<dbReference type="PANTHER" id="PTHR43103">
    <property type="entry name" value="NUCLEOSIDE-DIPHOSPHATE-SUGAR EPIMERASE"/>
    <property type="match status" value="1"/>
</dbReference>
<keyword evidence="3" id="KW-0520">NAD</keyword>
<comment type="caution">
    <text evidence="5">The sequence shown here is derived from an EMBL/GenBank/DDBJ whole genome shotgun (WGS) entry which is preliminary data.</text>
</comment>
<dbReference type="Pfam" id="PF01370">
    <property type="entry name" value="Epimerase"/>
    <property type="match status" value="1"/>
</dbReference>
<keyword evidence="6" id="KW-1185">Reference proteome</keyword>
<evidence type="ECO:0000256" key="1">
    <source>
        <dbReference type="ARBA" id="ARBA00007637"/>
    </source>
</evidence>
<dbReference type="GO" id="GO:0016491">
    <property type="term" value="F:oxidoreductase activity"/>
    <property type="evidence" value="ECO:0007669"/>
    <property type="project" value="UniProtKB-KW"/>
</dbReference>
<evidence type="ECO:0000256" key="2">
    <source>
        <dbReference type="ARBA" id="ARBA00023002"/>
    </source>
</evidence>
<accession>A0ABD5PF37</accession>
<dbReference type="InterPro" id="IPR001509">
    <property type="entry name" value="Epimerase_deHydtase"/>
</dbReference>
<organism evidence="5 6">
    <name type="scientific">Halobium salinum</name>
    <dbReference type="NCBI Taxonomy" id="1364940"/>
    <lineage>
        <taxon>Archaea</taxon>
        <taxon>Methanobacteriati</taxon>
        <taxon>Methanobacteriota</taxon>
        <taxon>Stenosarchaea group</taxon>
        <taxon>Halobacteria</taxon>
        <taxon>Halobacteriales</taxon>
        <taxon>Haloferacaceae</taxon>
        <taxon>Halobium</taxon>
    </lineage>
</organism>
<name>A0ABD5PF37_9EURY</name>
<dbReference type="InterPro" id="IPR036291">
    <property type="entry name" value="NAD(P)-bd_dom_sf"/>
</dbReference>
<evidence type="ECO:0000259" key="4">
    <source>
        <dbReference type="Pfam" id="PF01370"/>
    </source>
</evidence>
<dbReference type="SUPFAM" id="SSF51735">
    <property type="entry name" value="NAD(P)-binding Rossmann-fold domains"/>
    <property type="match status" value="1"/>
</dbReference>
<dbReference type="AlphaFoldDB" id="A0ABD5PF37"/>
<dbReference type="Gene3D" id="3.40.50.720">
    <property type="entry name" value="NAD(P)-binding Rossmann-like Domain"/>
    <property type="match status" value="1"/>
</dbReference>
<evidence type="ECO:0000256" key="3">
    <source>
        <dbReference type="ARBA" id="ARBA00023027"/>
    </source>
</evidence>
<dbReference type="RefSeq" id="WP_267622770.1">
    <property type="nucleotide sequence ID" value="NZ_JAODIW010000006.1"/>
</dbReference>
<sequence length="278" mass="31410">MREVLVTGAFGCVGTAIIDHLADQYSFTYLDRRPDPDHDARVADVADLDAIAPAFEGQDAVVHLAGDPSTDADWGSVLRNNVVGTYNCLEAARRAEVESFVFASSNHVVGMYEEEFAPAIYDPGFDLVLDHTVPPRPDSFYGTSKLFGEGLGRQYVENFEFPRRFYALRIASVRPPRYDHPYGDAERGVDAGAFDPDSDAYDRAVRRLRATWHSRRDLAQLVECCLADDEVAFDTFYGVSDNRSRWFDLEHARAVLGYRPRDRAEDWSRPPEEETRSR</sequence>
<evidence type="ECO:0000313" key="6">
    <source>
        <dbReference type="Proteomes" id="UP001595921"/>
    </source>
</evidence>
<dbReference type="Proteomes" id="UP001595921">
    <property type="component" value="Unassembled WGS sequence"/>
</dbReference>
<dbReference type="PANTHER" id="PTHR43103:SF5">
    <property type="entry name" value="4-EPIMERASE, PUTATIVE (AFU_ORTHOLOGUE AFUA_7G00360)-RELATED"/>
    <property type="match status" value="1"/>
</dbReference>